<evidence type="ECO:0000313" key="3">
    <source>
        <dbReference type="Proteomes" id="UP000016637"/>
    </source>
</evidence>
<dbReference type="SUPFAM" id="SSF54523">
    <property type="entry name" value="Pili subunits"/>
    <property type="match status" value="1"/>
</dbReference>
<evidence type="ECO:0000313" key="2">
    <source>
        <dbReference type="EMBL" id="ERK57218.1"/>
    </source>
</evidence>
<dbReference type="InterPro" id="IPR045584">
    <property type="entry name" value="Pilin-like"/>
</dbReference>
<dbReference type="GO" id="GO:0030420">
    <property type="term" value="P:establishment of competence for transformation"/>
    <property type="evidence" value="ECO:0007669"/>
    <property type="project" value="InterPro"/>
</dbReference>
<gene>
    <name evidence="2" type="ORF">HMPREF1983_01185</name>
</gene>
<keyword evidence="1" id="KW-0812">Transmembrane</keyword>
<dbReference type="InterPro" id="IPR016785">
    <property type="entry name" value="ComGD"/>
</dbReference>
<dbReference type="eggNOG" id="COG2165">
    <property type="taxonomic scope" value="Bacteria"/>
</dbReference>
<dbReference type="RefSeq" id="WP_021752365.1">
    <property type="nucleotide sequence ID" value="NZ_KI271798.1"/>
</dbReference>
<dbReference type="PATRIC" id="fig|1321820.3.peg.1149"/>
<dbReference type="PIRSF" id="PIRSF021292">
    <property type="entry name" value="Competence_ComGD"/>
    <property type="match status" value="1"/>
</dbReference>
<keyword evidence="3" id="KW-1185">Reference proteome</keyword>
<dbReference type="HOGENOM" id="CLU_1774745_0_0_9"/>
<feature type="transmembrane region" description="Helical" evidence="1">
    <location>
        <begin position="20"/>
        <end position="44"/>
    </location>
</feature>
<organism evidence="2 3">
    <name type="scientific">Gemella bergeri ATCC 700627</name>
    <dbReference type="NCBI Taxonomy" id="1321820"/>
    <lineage>
        <taxon>Bacteria</taxon>
        <taxon>Bacillati</taxon>
        <taxon>Bacillota</taxon>
        <taxon>Bacilli</taxon>
        <taxon>Bacillales</taxon>
        <taxon>Gemellaceae</taxon>
        <taxon>Gemella</taxon>
    </lineage>
</organism>
<accession>U2RUG3</accession>
<keyword evidence="1" id="KW-1133">Transmembrane helix</keyword>
<dbReference type="AlphaFoldDB" id="U2RUG3"/>
<dbReference type="Proteomes" id="UP000016637">
    <property type="component" value="Unassembled WGS sequence"/>
</dbReference>
<keyword evidence="1" id="KW-0472">Membrane</keyword>
<evidence type="ECO:0000256" key="1">
    <source>
        <dbReference type="SAM" id="Phobius"/>
    </source>
</evidence>
<dbReference type="EMBL" id="AWVP01000072">
    <property type="protein sequence ID" value="ERK57218.1"/>
    <property type="molecule type" value="Genomic_DNA"/>
</dbReference>
<name>U2RUG3_9BACL</name>
<protein>
    <submittedName>
        <fullName evidence="2">Prepilin-type cleavage/methylation protein</fullName>
    </submittedName>
</protein>
<reference evidence="2 3" key="1">
    <citation type="submission" date="2013-08" db="EMBL/GenBank/DDBJ databases">
        <authorList>
            <person name="Weinstock G."/>
            <person name="Sodergren E."/>
            <person name="Wylie T."/>
            <person name="Fulton L."/>
            <person name="Fulton R."/>
            <person name="Fronick C."/>
            <person name="O'Laughlin M."/>
            <person name="Godfrey J."/>
            <person name="Miner T."/>
            <person name="Herter B."/>
            <person name="Appelbaum E."/>
            <person name="Cordes M."/>
            <person name="Lek S."/>
            <person name="Wollam A."/>
            <person name="Pepin K.H."/>
            <person name="Palsikar V.B."/>
            <person name="Mitreva M."/>
            <person name="Wilson R.K."/>
        </authorList>
    </citation>
    <scope>NUCLEOTIDE SEQUENCE [LARGE SCALE GENOMIC DNA]</scope>
    <source>
        <strain evidence="2 3">ATCC 700627</strain>
    </source>
</reference>
<proteinExistence type="predicted"/>
<sequence length="155" mass="17980">MVKKLLFQMEKLHYKTKEAYTLVEMLAVLLIVSIIVIMLSVISIGDYTKYKERLAVNELISNICFIQTSSLREGNSPYIDLFSGDNEYLMYYDKHSSWKKLSQNGKIVANGPTIRLRYREGNLISRANTIDVKFERSLYRIIIHLDSGYVTVDEL</sequence>
<comment type="caution">
    <text evidence="2">The sequence shown here is derived from an EMBL/GenBank/DDBJ whole genome shotgun (WGS) entry which is preliminary data.</text>
</comment>